<keyword evidence="2" id="KW-0575">Peroxidase</keyword>
<organism evidence="11 12">
    <name type="scientific">Marasmius tenuissimus</name>
    <dbReference type="NCBI Taxonomy" id="585030"/>
    <lineage>
        <taxon>Eukaryota</taxon>
        <taxon>Fungi</taxon>
        <taxon>Dikarya</taxon>
        <taxon>Basidiomycota</taxon>
        <taxon>Agaricomycotina</taxon>
        <taxon>Agaricomycetes</taxon>
        <taxon>Agaricomycetidae</taxon>
        <taxon>Agaricales</taxon>
        <taxon>Marasmiineae</taxon>
        <taxon>Marasmiaceae</taxon>
        <taxon>Marasmius</taxon>
    </lineage>
</organism>
<keyword evidence="5" id="KW-0560">Oxidoreductase</keyword>
<name>A0ABR2ZU07_9AGAR</name>
<dbReference type="Gene3D" id="1.10.489.10">
    <property type="entry name" value="Chloroperoxidase-like"/>
    <property type="match status" value="1"/>
</dbReference>
<reference evidence="11 12" key="1">
    <citation type="submission" date="2024-05" db="EMBL/GenBank/DDBJ databases">
        <title>A draft genome resource for the thread blight pathogen Marasmius tenuissimus strain MS-2.</title>
        <authorList>
            <person name="Yulfo-Soto G.E."/>
            <person name="Baruah I.K."/>
            <person name="Amoako-Attah I."/>
            <person name="Bukari Y."/>
            <person name="Meinhardt L.W."/>
            <person name="Bailey B.A."/>
            <person name="Cohen S.P."/>
        </authorList>
    </citation>
    <scope>NUCLEOTIDE SEQUENCE [LARGE SCALE GENOMIC DNA]</scope>
    <source>
        <strain evidence="11 12">MS-2</strain>
    </source>
</reference>
<gene>
    <name evidence="11" type="ORF">AAF712_008775</name>
</gene>
<keyword evidence="6" id="KW-0408">Iron</keyword>
<dbReference type="PANTHER" id="PTHR33577:SF9">
    <property type="entry name" value="PEROXIDASE STCC"/>
    <property type="match status" value="1"/>
</dbReference>
<dbReference type="PROSITE" id="PS51405">
    <property type="entry name" value="HEME_HALOPEROXIDASE"/>
    <property type="match status" value="1"/>
</dbReference>
<feature type="region of interest" description="Disordered" evidence="8">
    <location>
        <begin position="248"/>
        <end position="271"/>
    </location>
</feature>
<sequence length="271" mass="29707">MNFKLVISLVALAIGVAQAQTQEDIIIDFADYPWQAPGPNDLRSPCPGLNTLANHGLLPRHGRNITVAMIVDAGLKGYNIRSDILIRASKVGLMSSWEPDVMSLEDIQLHGNIEHDASISRHDFALGDHVHFNETLFNSVMLESNPGSDVYNATSAGYVQHARLADSLARNPNVTNTNLQFFARSTESAFYLGLLGDVVKGEAPKEFVHIFFREERLPIEEGWKRTETPITAARAFELAAKIQEASDYPGVTGQDCPAVTLTPNPDTEPKA</sequence>
<evidence type="ECO:0000256" key="5">
    <source>
        <dbReference type="ARBA" id="ARBA00023002"/>
    </source>
</evidence>
<dbReference type="InterPro" id="IPR000028">
    <property type="entry name" value="Chloroperoxidase"/>
</dbReference>
<protein>
    <recommendedName>
        <fullName evidence="10">Heme haloperoxidase family profile domain-containing protein</fullName>
    </recommendedName>
</protein>
<dbReference type="InterPro" id="IPR036851">
    <property type="entry name" value="Chloroperoxidase-like_sf"/>
</dbReference>
<dbReference type="EMBL" id="JBBXMP010000064">
    <property type="protein sequence ID" value="KAL0064329.1"/>
    <property type="molecule type" value="Genomic_DNA"/>
</dbReference>
<dbReference type="SUPFAM" id="SSF47571">
    <property type="entry name" value="Cloroperoxidase"/>
    <property type="match status" value="1"/>
</dbReference>
<keyword evidence="12" id="KW-1185">Reference proteome</keyword>
<keyword evidence="4" id="KW-0479">Metal-binding</keyword>
<evidence type="ECO:0000313" key="12">
    <source>
        <dbReference type="Proteomes" id="UP001437256"/>
    </source>
</evidence>
<evidence type="ECO:0000256" key="9">
    <source>
        <dbReference type="SAM" id="SignalP"/>
    </source>
</evidence>
<accession>A0ABR2ZU07</accession>
<feature type="signal peptide" evidence="9">
    <location>
        <begin position="1"/>
        <end position="19"/>
    </location>
</feature>
<evidence type="ECO:0000256" key="3">
    <source>
        <dbReference type="ARBA" id="ARBA00022617"/>
    </source>
</evidence>
<keyword evidence="9" id="KW-0732">Signal</keyword>
<evidence type="ECO:0000259" key="10">
    <source>
        <dbReference type="PROSITE" id="PS51405"/>
    </source>
</evidence>
<evidence type="ECO:0000256" key="8">
    <source>
        <dbReference type="SAM" id="MobiDB-lite"/>
    </source>
</evidence>
<dbReference type="PANTHER" id="PTHR33577">
    <property type="entry name" value="STERIGMATOCYSTIN BIOSYNTHESIS PEROXIDASE STCC-RELATED"/>
    <property type="match status" value="1"/>
</dbReference>
<dbReference type="Proteomes" id="UP001437256">
    <property type="component" value="Unassembled WGS sequence"/>
</dbReference>
<comment type="cofactor">
    <cofactor evidence="1">
        <name>heme b</name>
        <dbReference type="ChEBI" id="CHEBI:60344"/>
    </cofactor>
</comment>
<evidence type="ECO:0000256" key="2">
    <source>
        <dbReference type="ARBA" id="ARBA00022559"/>
    </source>
</evidence>
<feature type="domain" description="Heme haloperoxidase family profile" evidence="10">
    <location>
        <begin position="30"/>
        <end position="240"/>
    </location>
</feature>
<keyword evidence="3" id="KW-0349">Heme</keyword>
<feature type="chain" id="PRO_5046381569" description="Heme haloperoxidase family profile domain-containing protein" evidence="9">
    <location>
        <begin position="20"/>
        <end position="271"/>
    </location>
</feature>
<comment type="caution">
    <text evidence="11">The sequence shown here is derived from an EMBL/GenBank/DDBJ whole genome shotgun (WGS) entry which is preliminary data.</text>
</comment>
<evidence type="ECO:0000256" key="4">
    <source>
        <dbReference type="ARBA" id="ARBA00022723"/>
    </source>
</evidence>
<dbReference type="Pfam" id="PF01328">
    <property type="entry name" value="Peroxidase_2"/>
    <property type="match status" value="1"/>
</dbReference>
<evidence type="ECO:0000256" key="1">
    <source>
        <dbReference type="ARBA" id="ARBA00001970"/>
    </source>
</evidence>
<evidence type="ECO:0000313" key="11">
    <source>
        <dbReference type="EMBL" id="KAL0064329.1"/>
    </source>
</evidence>
<evidence type="ECO:0000256" key="7">
    <source>
        <dbReference type="ARBA" id="ARBA00025795"/>
    </source>
</evidence>
<evidence type="ECO:0000256" key="6">
    <source>
        <dbReference type="ARBA" id="ARBA00023004"/>
    </source>
</evidence>
<proteinExistence type="inferred from homology"/>
<comment type="similarity">
    <text evidence="7">Belongs to the chloroperoxidase family.</text>
</comment>